<dbReference type="InterPro" id="IPR025164">
    <property type="entry name" value="Toastrack_DUF4097"/>
</dbReference>
<dbReference type="Pfam" id="PF22564">
    <property type="entry name" value="HAAS"/>
    <property type="match status" value="1"/>
</dbReference>
<comment type="caution">
    <text evidence="2">The sequence shown here is derived from an EMBL/GenBank/DDBJ whole genome shotgun (WGS) entry which is preliminary data.</text>
</comment>
<dbReference type="RefSeq" id="WP_308785732.1">
    <property type="nucleotide sequence ID" value="NZ_JAUSWB010000001.1"/>
</dbReference>
<keyword evidence="3" id="KW-1185">Reference proteome</keyword>
<evidence type="ECO:0000259" key="1">
    <source>
        <dbReference type="Pfam" id="PF13349"/>
    </source>
</evidence>
<dbReference type="PANTHER" id="PTHR34094">
    <property type="match status" value="1"/>
</dbReference>
<dbReference type="PANTHER" id="PTHR34094:SF1">
    <property type="entry name" value="PROTEIN FAM185A"/>
    <property type="match status" value="1"/>
</dbReference>
<organism evidence="2 3">
    <name type="scientific">Planomicrobium stackebrandtii</name>
    <dbReference type="NCBI Taxonomy" id="253160"/>
    <lineage>
        <taxon>Bacteria</taxon>
        <taxon>Bacillati</taxon>
        <taxon>Bacillota</taxon>
        <taxon>Bacilli</taxon>
        <taxon>Bacillales</taxon>
        <taxon>Caryophanaceae</taxon>
        <taxon>Planomicrobium</taxon>
    </lineage>
</organism>
<gene>
    <name evidence="2" type="ORF">QOZ98_000246</name>
</gene>
<proteinExistence type="predicted"/>
<sequence>MTEKQFLQELESALTQMPQEERIDILQDIQEYFANGQADGKTDSEIAAELGAPEAIAKELIESFDGNQADFASALNDLAEDKFDKVDIQIENGILFISPSKDGKMHTDAINKSYRQQLSVDILNRTLVISLREERKWGIFSFAGSMKSPTLNVQLPAKIYEKIQIASDHGNVTGDGLQCTELLVETDNGRIHFSQLTADEAEFQSGNGEIELKSTLAKELRAETDNGQLKFQDVQARNLDAKSDNGAIVMKQVEGNIRAKTDNGRIHLLTNDLDRNIKLETDNGSIMLQTWTQPKNTTIRAEVDWGTVSVFGLKNRHSVFGNGDHSVDLQSDYGEITVQLAQ</sequence>
<protein>
    <recommendedName>
        <fullName evidence="1">DUF4097 domain-containing protein</fullName>
    </recommendedName>
</protein>
<dbReference type="Proteomes" id="UP001241988">
    <property type="component" value="Unassembled WGS sequence"/>
</dbReference>
<accession>A0ABU0GPZ5</accession>
<dbReference type="Pfam" id="PF13349">
    <property type="entry name" value="DUF4097"/>
    <property type="match status" value="1"/>
</dbReference>
<dbReference type="EMBL" id="JAUSWB010000001">
    <property type="protein sequence ID" value="MDQ0427421.1"/>
    <property type="molecule type" value="Genomic_DNA"/>
</dbReference>
<evidence type="ECO:0000313" key="3">
    <source>
        <dbReference type="Proteomes" id="UP001241988"/>
    </source>
</evidence>
<evidence type="ECO:0000313" key="2">
    <source>
        <dbReference type="EMBL" id="MDQ0427421.1"/>
    </source>
</evidence>
<name>A0ABU0GPZ5_9BACL</name>
<dbReference type="Gene3D" id="2.160.20.120">
    <property type="match status" value="1"/>
</dbReference>
<reference evidence="2 3" key="1">
    <citation type="submission" date="2023-07" db="EMBL/GenBank/DDBJ databases">
        <title>Genomic Encyclopedia of Type Strains, Phase IV (KMG-IV): sequencing the most valuable type-strain genomes for metagenomic binning, comparative biology and taxonomic classification.</title>
        <authorList>
            <person name="Goeker M."/>
        </authorList>
    </citation>
    <scope>NUCLEOTIDE SEQUENCE [LARGE SCALE GENOMIC DNA]</scope>
    <source>
        <strain evidence="2 3">DSM 16419</strain>
    </source>
</reference>
<feature type="domain" description="DUF4097" evidence="1">
    <location>
        <begin position="84"/>
        <end position="338"/>
    </location>
</feature>